<dbReference type="InterPro" id="IPR022742">
    <property type="entry name" value="Hydrolase_4"/>
</dbReference>
<name>A0A2G6K9E4_9ACTN</name>
<evidence type="ECO:0000313" key="3">
    <source>
        <dbReference type="Proteomes" id="UP000230914"/>
    </source>
</evidence>
<reference evidence="2 3" key="1">
    <citation type="submission" date="2017-10" db="EMBL/GenBank/DDBJ databases">
        <title>Novel microbial diversity and functional potential in the marine mammal oral microbiome.</title>
        <authorList>
            <person name="Dudek N.K."/>
            <person name="Sun C.L."/>
            <person name="Burstein D."/>
            <person name="Kantor R.S."/>
            <person name="Aliaga Goltsman D.S."/>
            <person name="Bik E.M."/>
            <person name="Thomas B.C."/>
            <person name="Banfield J.F."/>
            <person name="Relman D.A."/>
        </authorList>
    </citation>
    <scope>NUCLEOTIDE SEQUENCE [LARGE SCALE GENOMIC DNA]</scope>
    <source>
        <strain evidence="2">DOLJORAL78_61_10</strain>
    </source>
</reference>
<proteinExistence type="predicted"/>
<protein>
    <submittedName>
        <fullName evidence="2">Alpha/beta hydrolase</fullName>
    </submittedName>
</protein>
<comment type="caution">
    <text evidence="2">The sequence shown here is derived from an EMBL/GenBank/DDBJ whole genome shotgun (WGS) entry which is preliminary data.</text>
</comment>
<dbReference type="Proteomes" id="UP000230914">
    <property type="component" value="Unassembled WGS sequence"/>
</dbReference>
<gene>
    <name evidence="2" type="ORF">CSA55_03730</name>
</gene>
<dbReference type="InterPro" id="IPR029058">
    <property type="entry name" value="AB_hydrolase_fold"/>
</dbReference>
<dbReference type="Pfam" id="PF12146">
    <property type="entry name" value="Hydrolase_4"/>
    <property type="match status" value="1"/>
</dbReference>
<dbReference type="InterPro" id="IPR050228">
    <property type="entry name" value="Carboxylesterase_BioH"/>
</dbReference>
<dbReference type="PRINTS" id="PR00412">
    <property type="entry name" value="EPOXHYDRLASE"/>
</dbReference>
<organism evidence="2 3">
    <name type="scientific">Ilumatobacter coccineus</name>
    <dbReference type="NCBI Taxonomy" id="467094"/>
    <lineage>
        <taxon>Bacteria</taxon>
        <taxon>Bacillati</taxon>
        <taxon>Actinomycetota</taxon>
        <taxon>Acidimicrobiia</taxon>
        <taxon>Acidimicrobiales</taxon>
        <taxon>Ilumatobacteraceae</taxon>
        <taxon>Ilumatobacter</taxon>
    </lineage>
</organism>
<evidence type="ECO:0000259" key="1">
    <source>
        <dbReference type="Pfam" id="PF12146"/>
    </source>
</evidence>
<dbReference type="AlphaFoldDB" id="A0A2G6K9E4"/>
<dbReference type="PANTHER" id="PTHR43194:SF2">
    <property type="entry name" value="PEROXISOMAL MEMBRANE PROTEIN LPX1"/>
    <property type="match status" value="1"/>
</dbReference>
<dbReference type="InterPro" id="IPR000639">
    <property type="entry name" value="Epox_hydrolase-like"/>
</dbReference>
<dbReference type="EMBL" id="PDSL01000051">
    <property type="protein sequence ID" value="PIE32291.1"/>
    <property type="molecule type" value="Genomic_DNA"/>
</dbReference>
<accession>A0A2G6K9E4</accession>
<dbReference type="SUPFAM" id="SSF53474">
    <property type="entry name" value="alpha/beta-Hydrolases"/>
    <property type="match status" value="1"/>
</dbReference>
<dbReference type="PANTHER" id="PTHR43194">
    <property type="entry name" value="HYDROLASE ALPHA/BETA FOLD FAMILY"/>
    <property type="match status" value="1"/>
</dbReference>
<dbReference type="Gene3D" id="3.40.50.1820">
    <property type="entry name" value="alpha/beta hydrolase"/>
    <property type="match status" value="1"/>
</dbReference>
<sequence>MTSLTYPGAQAADREYPLMAGELELCVHEWGDPDDPPLMLAHGGLDFARTFDVFAPLLARAGWRVVSWDHRGHGDSAHADLYSWEADLRDTAAVFDQIAGRHPVAAVGHSKGGALMLQLADAQPFRFRAIVNIDGIPARHPHRDIPEHERTKLLAGDLTAWLDHRGRTATTQRRPGTIDELARRRQLMNPRLSLDWLRYLVTVGGYESDDGWRWKLDPAIRIGGFGPWQPEWALRGLVGIGVPFYGLMVEVDEPMGWGSTPDDITPFLPTGARLEVLADTGHFAHIEHPHAVAERVLDFLGAPA</sequence>
<keyword evidence="2" id="KW-0378">Hydrolase</keyword>
<feature type="domain" description="Serine aminopeptidase S33" evidence="1">
    <location>
        <begin position="38"/>
        <end position="201"/>
    </location>
</feature>
<dbReference type="GO" id="GO:0016787">
    <property type="term" value="F:hydrolase activity"/>
    <property type="evidence" value="ECO:0007669"/>
    <property type="project" value="UniProtKB-KW"/>
</dbReference>
<evidence type="ECO:0000313" key="2">
    <source>
        <dbReference type="EMBL" id="PIE32291.1"/>
    </source>
</evidence>